<organism evidence="3 4">
    <name type="scientific">Vitis vinifera</name>
    <name type="common">Grape</name>
    <dbReference type="NCBI Taxonomy" id="29760"/>
    <lineage>
        <taxon>Eukaryota</taxon>
        <taxon>Viridiplantae</taxon>
        <taxon>Streptophyta</taxon>
        <taxon>Embryophyta</taxon>
        <taxon>Tracheophyta</taxon>
        <taxon>Spermatophyta</taxon>
        <taxon>Magnoliopsida</taxon>
        <taxon>eudicotyledons</taxon>
        <taxon>Gunneridae</taxon>
        <taxon>Pentapetalae</taxon>
        <taxon>rosids</taxon>
        <taxon>Vitales</taxon>
        <taxon>Vitaceae</taxon>
        <taxon>Viteae</taxon>
        <taxon>Vitis</taxon>
    </lineage>
</organism>
<dbReference type="Proteomes" id="UP000288805">
    <property type="component" value="Unassembled WGS sequence"/>
</dbReference>
<gene>
    <name evidence="3" type="primary">SD18_7</name>
    <name evidence="3" type="ORF">CK203_035611</name>
</gene>
<dbReference type="PROSITE" id="PS50948">
    <property type="entry name" value="PAN"/>
    <property type="match status" value="1"/>
</dbReference>
<comment type="caution">
    <text evidence="3">The sequence shown here is derived from an EMBL/GenBank/DDBJ whole genome shotgun (WGS) entry which is preliminary data.</text>
</comment>
<keyword evidence="3" id="KW-0418">Kinase</keyword>
<dbReference type="PANTHER" id="PTHR32444:SF63">
    <property type="entry name" value="G-TYPE LECTIN S-RECEPTOR-LIKE SERINE_THREONINE-PROTEIN KINASE RKS1"/>
    <property type="match status" value="1"/>
</dbReference>
<dbReference type="SMART" id="SM00473">
    <property type="entry name" value="PAN_AP"/>
    <property type="match status" value="1"/>
</dbReference>
<dbReference type="InterPro" id="IPR003609">
    <property type="entry name" value="Pan_app"/>
</dbReference>
<evidence type="ECO:0000259" key="2">
    <source>
        <dbReference type="PROSITE" id="PS50948"/>
    </source>
</evidence>
<dbReference type="EMBL" id="QGNW01000194">
    <property type="protein sequence ID" value="RVW86347.1"/>
    <property type="molecule type" value="Genomic_DNA"/>
</dbReference>
<keyword evidence="3" id="KW-0808">Transferase</keyword>
<dbReference type="CDD" id="cd01098">
    <property type="entry name" value="PAN_AP_plant"/>
    <property type="match status" value="1"/>
</dbReference>
<accession>A0A438HPG9</accession>
<evidence type="ECO:0000313" key="4">
    <source>
        <dbReference type="Proteomes" id="UP000288805"/>
    </source>
</evidence>
<evidence type="ECO:0000256" key="1">
    <source>
        <dbReference type="SAM" id="MobiDB-lite"/>
    </source>
</evidence>
<name>A0A438HPG9_VITVI</name>
<evidence type="ECO:0000313" key="3">
    <source>
        <dbReference type="EMBL" id="RVW86347.1"/>
    </source>
</evidence>
<protein>
    <submittedName>
        <fullName evidence="3">Receptor-like serine/threonine-protein kinase SD1-8</fullName>
    </submittedName>
</protein>
<sequence length="179" mass="19295">MKSLRCLLWQRVVSRAGDGGPTVSPAEHVAGKEGKWFSFYTAPRDRCDRYGRADPTATATTARPRRSEGVRERGRVCEGGCEAPDTSVARVNMNISMEACREECLKECSCSGYAAANVSGSGSGCLSWHGDLVDTRVFPEGGQDLYVRVDAITLAENQKQSKGFLAKKGMMAVLVVGLP</sequence>
<feature type="compositionally biased region" description="Low complexity" evidence="1">
    <location>
        <begin position="53"/>
        <end position="62"/>
    </location>
</feature>
<reference evidence="3 4" key="1">
    <citation type="journal article" date="2018" name="PLoS Genet.">
        <title>Population sequencing reveals clonal diversity and ancestral inbreeding in the grapevine cultivar Chardonnay.</title>
        <authorList>
            <person name="Roach M.J."/>
            <person name="Johnson D.L."/>
            <person name="Bohlmann J."/>
            <person name="van Vuuren H.J."/>
            <person name="Jones S.J."/>
            <person name="Pretorius I.S."/>
            <person name="Schmidt S.A."/>
            <person name="Borneman A.R."/>
        </authorList>
    </citation>
    <scope>NUCLEOTIDE SEQUENCE [LARGE SCALE GENOMIC DNA]</scope>
    <source>
        <strain evidence="4">cv. Chardonnay</strain>
        <tissue evidence="3">Leaf</tissue>
    </source>
</reference>
<dbReference type="Pfam" id="PF08276">
    <property type="entry name" value="PAN_2"/>
    <property type="match status" value="1"/>
</dbReference>
<feature type="region of interest" description="Disordered" evidence="1">
    <location>
        <begin position="51"/>
        <end position="71"/>
    </location>
</feature>
<dbReference type="PANTHER" id="PTHR32444">
    <property type="entry name" value="BULB-TYPE LECTIN DOMAIN-CONTAINING PROTEIN"/>
    <property type="match status" value="1"/>
</dbReference>
<keyword evidence="3" id="KW-0675">Receptor</keyword>
<dbReference type="AlphaFoldDB" id="A0A438HPG9"/>
<dbReference type="GO" id="GO:0016301">
    <property type="term" value="F:kinase activity"/>
    <property type="evidence" value="ECO:0007669"/>
    <property type="project" value="UniProtKB-KW"/>
</dbReference>
<feature type="domain" description="Apple" evidence="2">
    <location>
        <begin position="77"/>
        <end position="150"/>
    </location>
</feature>
<proteinExistence type="predicted"/>